<name>A0A3B1BNC2_9ZZZZ</name>
<dbReference type="PANTHER" id="PTHR43065">
    <property type="entry name" value="SENSOR HISTIDINE KINASE"/>
    <property type="match status" value="1"/>
</dbReference>
<dbReference type="InterPro" id="IPR004358">
    <property type="entry name" value="Sig_transdc_His_kin-like_C"/>
</dbReference>
<keyword evidence="4 9" id="KW-0418">Kinase</keyword>
<dbReference type="NCBIfam" id="TIGR02916">
    <property type="entry name" value="PEP_his_kin"/>
    <property type="match status" value="1"/>
</dbReference>
<feature type="transmembrane region" description="Helical" evidence="7">
    <location>
        <begin position="258"/>
        <end position="280"/>
    </location>
</feature>
<evidence type="ECO:0000313" key="9">
    <source>
        <dbReference type="EMBL" id="VAX13334.1"/>
    </source>
</evidence>
<evidence type="ECO:0000256" key="1">
    <source>
        <dbReference type="ARBA" id="ARBA00022553"/>
    </source>
</evidence>
<keyword evidence="7" id="KW-1133">Transmembrane helix</keyword>
<evidence type="ECO:0000256" key="2">
    <source>
        <dbReference type="ARBA" id="ARBA00022679"/>
    </source>
</evidence>
<keyword evidence="6" id="KW-0902">Two-component regulatory system</keyword>
<dbReference type="Pfam" id="PF02518">
    <property type="entry name" value="HATPase_c"/>
    <property type="match status" value="1"/>
</dbReference>
<dbReference type="Pfam" id="PF01590">
    <property type="entry name" value="GAF"/>
    <property type="match status" value="1"/>
</dbReference>
<keyword evidence="2" id="KW-0808">Transferase</keyword>
<protein>
    <submittedName>
        <fullName evidence="9">Two-component system sensor histidine kinase</fullName>
    </submittedName>
</protein>
<evidence type="ECO:0000259" key="8">
    <source>
        <dbReference type="PROSITE" id="PS50109"/>
    </source>
</evidence>
<organism evidence="9">
    <name type="scientific">hydrothermal vent metagenome</name>
    <dbReference type="NCBI Taxonomy" id="652676"/>
    <lineage>
        <taxon>unclassified sequences</taxon>
        <taxon>metagenomes</taxon>
        <taxon>ecological metagenomes</taxon>
    </lineage>
</organism>
<dbReference type="InterPro" id="IPR029016">
    <property type="entry name" value="GAF-like_dom_sf"/>
</dbReference>
<dbReference type="PANTHER" id="PTHR43065:SF10">
    <property type="entry name" value="PEROXIDE STRESS-ACTIVATED HISTIDINE KINASE MAK3"/>
    <property type="match status" value="1"/>
</dbReference>
<dbReference type="GO" id="GO:0000160">
    <property type="term" value="P:phosphorelay signal transduction system"/>
    <property type="evidence" value="ECO:0007669"/>
    <property type="project" value="UniProtKB-KW"/>
</dbReference>
<feature type="transmembrane region" description="Helical" evidence="7">
    <location>
        <begin position="131"/>
        <end position="148"/>
    </location>
</feature>
<keyword evidence="3" id="KW-0547">Nucleotide-binding</keyword>
<feature type="domain" description="Histidine kinase" evidence="8">
    <location>
        <begin position="484"/>
        <end position="690"/>
    </location>
</feature>
<evidence type="ECO:0000256" key="5">
    <source>
        <dbReference type="ARBA" id="ARBA00022840"/>
    </source>
</evidence>
<dbReference type="InterPro" id="IPR005467">
    <property type="entry name" value="His_kinase_dom"/>
</dbReference>
<dbReference type="GO" id="GO:0005524">
    <property type="term" value="F:ATP binding"/>
    <property type="evidence" value="ECO:0007669"/>
    <property type="project" value="UniProtKB-KW"/>
</dbReference>
<feature type="transmembrane region" description="Helical" evidence="7">
    <location>
        <begin position="72"/>
        <end position="88"/>
    </location>
</feature>
<feature type="transmembrane region" description="Helical" evidence="7">
    <location>
        <begin position="228"/>
        <end position="252"/>
    </location>
</feature>
<feature type="transmembrane region" description="Helical" evidence="7">
    <location>
        <begin position="160"/>
        <end position="178"/>
    </location>
</feature>
<reference evidence="9" key="1">
    <citation type="submission" date="2018-06" db="EMBL/GenBank/DDBJ databases">
        <authorList>
            <person name="Zhirakovskaya E."/>
        </authorList>
    </citation>
    <scope>NUCLEOTIDE SEQUENCE</scope>
</reference>
<dbReference type="InterPro" id="IPR003594">
    <property type="entry name" value="HATPase_dom"/>
</dbReference>
<keyword evidence="5" id="KW-0067">ATP-binding</keyword>
<keyword evidence="1" id="KW-0597">Phosphoprotein</keyword>
<evidence type="ECO:0000256" key="6">
    <source>
        <dbReference type="ARBA" id="ARBA00023012"/>
    </source>
</evidence>
<dbReference type="PRINTS" id="PR00344">
    <property type="entry name" value="BCTRLSENSOR"/>
</dbReference>
<dbReference type="SMART" id="SM00387">
    <property type="entry name" value="HATPase_c"/>
    <property type="match status" value="1"/>
</dbReference>
<feature type="transmembrane region" description="Helical" evidence="7">
    <location>
        <begin position="6"/>
        <end position="23"/>
    </location>
</feature>
<dbReference type="EMBL" id="UOFZ01000113">
    <property type="protein sequence ID" value="VAX13334.1"/>
    <property type="molecule type" value="Genomic_DNA"/>
</dbReference>
<feature type="transmembrane region" description="Helical" evidence="7">
    <location>
        <begin position="100"/>
        <end position="119"/>
    </location>
</feature>
<dbReference type="InterPro" id="IPR003018">
    <property type="entry name" value="GAF"/>
</dbReference>
<accession>A0A3B1BNC2</accession>
<sequence>MYIGLLSYSIAAVFFLVLLGILLTDRRQDKPSRKYLLLATFVSILWAISAVFQSGLVEILSVYQILEVLRNLFWQQFLLLVLGRAVTADTEPPIIQRSKILLYIIAAVMVALILDRHLTRILPVISNNIDLLLVGYLAQTVTVLVLLEQMLRNTRQGMMWAVKFFSLGLGGIYAYDFYLYSEAMLFQHVDIMLWQSRGLINALMVPVIGIAISRHPEWSSGIFISRHVVFHTTTLLGGGIYLLVVGLGGYYVRSYGGGWGVVAQTLFMFGAMIILALLLFSESLRAKLRVLINKHFFHYKYDYRDEWLRFIYVLSSFDETIPLPIRTIQAIAQIIESPGGMLWMKRDNNIYIPVARWNIPAVYDSEKSDTDFIKFMEQHDWIINLDEFEWNPGVYRSRGFFSLPEWLRGMQNAWLVMPLILQGKMLGFVILSHARNRRHNFNWEDIDLLKIACRQAASYLSQHEAAQALSEARRFDNFNRLSTYMVHDLKNMIAQLSLIVSNAAKHKKNPLFVDDVICTIENSVSKMNRLLSNLKDDVRGSEEKEDIELCGLIRREVDNRKRAGNTPNIALHCIDDHVIANANHDRLASVISHIIQNAQDATPVSGNISIKLHKDINHAIIEIEDTGHGMDDDFIRTRLFRPFETTKGKSGMGIGVFEAREFLQRLGGDIEVESEVGQGTLFRLHLPLLLEK</sequence>
<evidence type="ECO:0000256" key="7">
    <source>
        <dbReference type="SAM" id="Phobius"/>
    </source>
</evidence>
<dbReference type="InterPro" id="IPR014265">
    <property type="entry name" value="XrtA/PrsK"/>
</dbReference>
<keyword evidence="7" id="KW-0812">Transmembrane</keyword>
<proteinExistence type="predicted"/>
<dbReference type="Gene3D" id="3.30.565.10">
    <property type="entry name" value="Histidine kinase-like ATPase, C-terminal domain"/>
    <property type="match status" value="1"/>
</dbReference>
<dbReference type="InterPro" id="IPR036890">
    <property type="entry name" value="HATPase_C_sf"/>
</dbReference>
<evidence type="ECO:0000256" key="3">
    <source>
        <dbReference type="ARBA" id="ARBA00022741"/>
    </source>
</evidence>
<gene>
    <name evidence="9" type="ORF">MNBD_GAMMA24-2071</name>
</gene>
<dbReference type="SUPFAM" id="SSF55874">
    <property type="entry name" value="ATPase domain of HSP90 chaperone/DNA topoisomerase II/histidine kinase"/>
    <property type="match status" value="1"/>
</dbReference>
<dbReference type="SUPFAM" id="SSF55781">
    <property type="entry name" value="GAF domain-like"/>
    <property type="match status" value="1"/>
</dbReference>
<evidence type="ECO:0000256" key="4">
    <source>
        <dbReference type="ARBA" id="ARBA00022777"/>
    </source>
</evidence>
<dbReference type="PROSITE" id="PS50109">
    <property type="entry name" value="HIS_KIN"/>
    <property type="match status" value="1"/>
</dbReference>
<dbReference type="GO" id="GO:0016301">
    <property type="term" value="F:kinase activity"/>
    <property type="evidence" value="ECO:0007669"/>
    <property type="project" value="UniProtKB-KW"/>
</dbReference>
<feature type="transmembrane region" description="Helical" evidence="7">
    <location>
        <begin position="35"/>
        <end position="52"/>
    </location>
</feature>
<keyword evidence="7" id="KW-0472">Membrane</keyword>
<dbReference type="Gene3D" id="3.30.450.40">
    <property type="match status" value="1"/>
</dbReference>
<dbReference type="AlphaFoldDB" id="A0A3B1BNC2"/>